<evidence type="ECO:0000256" key="9">
    <source>
        <dbReference type="ARBA" id="ARBA00023306"/>
    </source>
</evidence>
<dbReference type="NCBIfam" id="TIGR02801">
    <property type="entry name" value="tolR"/>
    <property type="match status" value="1"/>
</dbReference>
<evidence type="ECO:0000256" key="4">
    <source>
        <dbReference type="ARBA" id="ARBA00022519"/>
    </source>
</evidence>
<evidence type="ECO:0000256" key="1">
    <source>
        <dbReference type="ARBA" id="ARBA00004162"/>
    </source>
</evidence>
<comment type="caution">
    <text evidence="11">The sequence shown here is derived from an EMBL/GenBank/DDBJ whole genome shotgun (WGS) entry which is preliminary data.</text>
</comment>
<keyword evidence="8 10" id="KW-0472">Membrane</keyword>
<keyword evidence="3 10" id="KW-1003">Cell membrane</keyword>
<keyword evidence="12" id="KW-1185">Reference proteome</keyword>
<comment type="subcellular location">
    <subcellularLocation>
        <location evidence="10">Cell inner membrane</location>
        <topology evidence="10">Single-pass membrane protein</topology>
    </subcellularLocation>
    <subcellularLocation>
        <location evidence="1">Cell membrane</location>
        <topology evidence="1">Single-pass membrane protein</topology>
    </subcellularLocation>
</comment>
<evidence type="ECO:0000313" key="11">
    <source>
        <dbReference type="EMBL" id="MFM2485140.1"/>
    </source>
</evidence>
<feature type="transmembrane region" description="Helical" evidence="10">
    <location>
        <begin position="21"/>
        <end position="42"/>
    </location>
</feature>
<dbReference type="Pfam" id="PF02472">
    <property type="entry name" value="ExbD"/>
    <property type="match status" value="1"/>
</dbReference>
<reference evidence="11 12" key="1">
    <citation type="journal article" date="2013" name="Int. J. Syst. Evol. Microbiol.">
        <title>Celerinatantimonas yamalensis sp. nov., a cold-adapted diazotrophic bacterium from a cold permafrost brine.</title>
        <authorList>
            <person name="Shcherbakova V."/>
            <person name="Chuvilskaya N."/>
            <person name="Rivkina E."/>
            <person name="Demidov N."/>
            <person name="Uchaeva V."/>
            <person name="Suetin S."/>
            <person name="Suzina N."/>
            <person name="Gilichinsky D."/>
        </authorList>
    </citation>
    <scope>NUCLEOTIDE SEQUENCE [LARGE SCALE GENOMIC DNA]</scope>
    <source>
        <strain evidence="11 12">C7</strain>
    </source>
</reference>
<keyword evidence="6 10" id="KW-0812">Transmembrane</keyword>
<organism evidence="11 12">
    <name type="scientific">Celerinatantimonas yamalensis</name>
    <dbReference type="NCBI Taxonomy" id="559956"/>
    <lineage>
        <taxon>Bacteria</taxon>
        <taxon>Pseudomonadati</taxon>
        <taxon>Pseudomonadota</taxon>
        <taxon>Gammaproteobacteria</taxon>
        <taxon>Celerinatantimonadaceae</taxon>
        <taxon>Celerinatantimonas</taxon>
    </lineage>
</organism>
<evidence type="ECO:0000256" key="3">
    <source>
        <dbReference type="ARBA" id="ARBA00022475"/>
    </source>
</evidence>
<keyword evidence="9 10" id="KW-0131">Cell cycle</keyword>
<evidence type="ECO:0000256" key="10">
    <source>
        <dbReference type="HAMAP-Rule" id="MF_02203"/>
    </source>
</evidence>
<keyword evidence="7 10" id="KW-1133">Transmembrane helix</keyword>
<evidence type="ECO:0000256" key="6">
    <source>
        <dbReference type="ARBA" id="ARBA00022692"/>
    </source>
</evidence>
<protein>
    <recommendedName>
        <fullName evidence="10">Tol-Pal system protein TolR</fullName>
    </recommendedName>
</protein>
<evidence type="ECO:0000256" key="5">
    <source>
        <dbReference type="ARBA" id="ARBA00022618"/>
    </source>
</evidence>
<proteinExistence type="inferred from homology"/>
<dbReference type="InterPro" id="IPR014168">
    <property type="entry name" value="Tol-Pal_TolR"/>
</dbReference>
<dbReference type="PANTHER" id="PTHR30558:SF7">
    <property type="entry name" value="TOL-PAL SYSTEM PROTEIN TOLR"/>
    <property type="match status" value="1"/>
</dbReference>
<dbReference type="RefSeq" id="WP_408623358.1">
    <property type="nucleotide sequence ID" value="NZ_JBEQCT010000003.1"/>
</dbReference>
<comment type="subunit">
    <text evidence="10">The Tol-Pal system is composed of five core proteins: the inner membrane proteins TolA, TolQ and TolR, the periplasmic protein TolB and the outer membrane protein Pal. They form a network linking the inner and outer membranes and the peptidoglycan layer.</text>
</comment>
<keyword evidence="4 10" id="KW-0997">Cell inner membrane</keyword>
<sequence>MRTAIPDHRRPRRKLVAEINVVPYIDVMLVLLIIFMVTAPLITQGVKVDLPQASSQPLPKDSLPPLVATVNAQGQYFLDDGSGNANSHSELSAQQMVVRIRAELQLNKNRPVVVRGDKHVQYNQVIALLQLLSKQAGVPSVGLMTQPSENQ</sequence>
<dbReference type="EMBL" id="JBEQCT010000003">
    <property type="protein sequence ID" value="MFM2485140.1"/>
    <property type="molecule type" value="Genomic_DNA"/>
</dbReference>
<comment type="similarity">
    <text evidence="2 10">Belongs to the ExbD/TolR family.</text>
</comment>
<dbReference type="Proteomes" id="UP001629953">
    <property type="component" value="Unassembled WGS sequence"/>
</dbReference>
<gene>
    <name evidence="10 11" type="primary">tolR</name>
    <name evidence="11" type="ORF">ABUE30_08680</name>
</gene>
<dbReference type="HAMAP" id="MF_02203">
    <property type="entry name" value="TolR"/>
    <property type="match status" value="1"/>
</dbReference>
<name>A0ABW9G7D8_9GAMM</name>
<comment type="function">
    <text evidence="10">Part of the Tol-Pal system, which plays a role in outer membrane invagination during cell division and is important for maintaining outer membrane integrity.</text>
</comment>
<evidence type="ECO:0000256" key="2">
    <source>
        <dbReference type="ARBA" id="ARBA00005811"/>
    </source>
</evidence>
<keyword evidence="5 10" id="KW-0132">Cell division</keyword>
<dbReference type="Gene3D" id="3.30.420.270">
    <property type="match status" value="1"/>
</dbReference>
<evidence type="ECO:0000313" key="12">
    <source>
        <dbReference type="Proteomes" id="UP001629953"/>
    </source>
</evidence>
<evidence type="ECO:0000256" key="8">
    <source>
        <dbReference type="ARBA" id="ARBA00023136"/>
    </source>
</evidence>
<accession>A0ABW9G7D8</accession>
<evidence type="ECO:0000256" key="7">
    <source>
        <dbReference type="ARBA" id="ARBA00022989"/>
    </source>
</evidence>
<dbReference type="PANTHER" id="PTHR30558">
    <property type="entry name" value="EXBD MEMBRANE COMPONENT OF PMF-DRIVEN MACROMOLECULE IMPORT SYSTEM"/>
    <property type="match status" value="1"/>
</dbReference>
<dbReference type="InterPro" id="IPR003400">
    <property type="entry name" value="ExbD"/>
</dbReference>